<gene>
    <name evidence="1" type="ORF">KZ820_20510</name>
</gene>
<evidence type="ECO:0000313" key="2">
    <source>
        <dbReference type="Proteomes" id="UP000759103"/>
    </source>
</evidence>
<sequence length="225" mass="25253">MLMTPPVDDRVIAFDRHQSREIASATLASVRHQRPIDTADAPREGDDFTSVGVRARELLDAKYANSRKAGTRIVFSLDVSGQLLKLPDLTDQELAAIVLNRDKTFTPDEQSTARCEFTERERIALEPFNDAVMHHGDRRGDAIAINYIYSCMTPEVREATRWTPEMISSNNEMLDGDIKRLGPIEEDSVLQALLATARSGRSFNLSPLRQRLFTYGPSAATTRHH</sequence>
<accession>A0ABS7BUP7</accession>
<dbReference type="Proteomes" id="UP000759103">
    <property type="component" value="Unassembled WGS sequence"/>
</dbReference>
<evidence type="ECO:0000313" key="1">
    <source>
        <dbReference type="EMBL" id="MBW6533134.1"/>
    </source>
</evidence>
<protein>
    <submittedName>
        <fullName evidence="1">Uncharacterized protein</fullName>
    </submittedName>
</protein>
<dbReference type="EMBL" id="JAHXZN010000014">
    <property type="protein sequence ID" value="MBW6533134.1"/>
    <property type="molecule type" value="Genomic_DNA"/>
</dbReference>
<proteinExistence type="predicted"/>
<organism evidence="1 2">
    <name type="scientific">Sphingomonas citri</name>
    <dbReference type="NCBI Taxonomy" id="2862499"/>
    <lineage>
        <taxon>Bacteria</taxon>
        <taxon>Pseudomonadati</taxon>
        <taxon>Pseudomonadota</taxon>
        <taxon>Alphaproteobacteria</taxon>
        <taxon>Sphingomonadales</taxon>
        <taxon>Sphingomonadaceae</taxon>
        <taxon>Sphingomonas</taxon>
    </lineage>
</organism>
<name>A0ABS7BUP7_9SPHN</name>
<dbReference type="RefSeq" id="WP_219750663.1">
    <property type="nucleotide sequence ID" value="NZ_JAHXZN010000014.1"/>
</dbReference>
<comment type="caution">
    <text evidence="1">The sequence shown here is derived from an EMBL/GenBank/DDBJ whole genome shotgun (WGS) entry which is preliminary data.</text>
</comment>
<keyword evidence="2" id="KW-1185">Reference proteome</keyword>
<reference evidence="1 2" key="1">
    <citation type="submission" date="2021-07" db="EMBL/GenBank/DDBJ databases">
        <title>Sphingomonas sp.</title>
        <authorList>
            <person name="Feng G."/>
            <person name="Li J."/>
            <person name="Pan M."/>
        </authorList>
    </citation>
    <scope>NUCLEOTIDE SEQUENCE [LARGE SCALE GENOMIC DNA]</scope>
    <source>
        <strain evidence="1 2">RRHST34</strain>
    </source>
</reference>